<sequence length="35" mass="4124">MYPSEEDELFLLLFLGAIEFEFGRDEEEKGLEVVE</sequence>
<reference evidence="1 2" key="1">
    <citation type="journal article" date="2018" name="Front. Plant Sci.">
        <title>Red Clover (Trifolium pratense) and Zigzag Clover (T. medium) - A Picture of Genomic Similarities and Differences.</title>
        <authorList>
            <person name="Dluhosova J."/>
            <person name="Istvanek J."/>
            <person name="Nedelnik J."/>
            <person name="Repkova J."/>
        </authorList>
    </citation>
    <scope>NUCLEOTIDE SEQUENCE [LARGE SCALE GENOMIC DNA]</scope>
    <source>
        <strain evidence="2">cv. 10/8</strain>
        <tissue evidence="1">Leaf</tissue>
    </source>
</reference>
<evidence type="ECO:0000313" key="1">
    <source>
        <dbReference type="EMBL" id="MCI42977.1"/>
    </source>
</evidence>
<keyword evidence="2" id="KW-1185">Reference proteome</keyword>
<comment type="caution">
    <text evidence="1">The sequence shown here is derived from an EMBL/GenBank/DDBJ whole genome shotgun (WGS) entry which is preliminary data.</text>
</comment>
<organism evidence="1 2">
    <name type="scientific">Trifolium medium</name>
    <dbReference type="NCBI Taxonomy" id="97028"/>
    <lineage>
        <taxon>Eukaryota</taxon>
        <taxon>Viridiplantae</taxon>
        <taxon>Streptophyta</taxon>
        <taxon>Embryophyta</taxon>
        <taxon>Tracheophyta</taxon>
        <taxon>Spermatophyta</taxon>
        <taxon>Magnoliopsida</taxon>
        <taxon>eudicotyledons</taxon>
        <taxon>Gunneridae</taxon>
        <taxon>Pentapetalae</taxon>
        <taxon>rosids</taxon>
        <taxon>fabids</taxon>
        <taxon>Fabales</taxon>
        <taxon>Fabaceae</taxon>
        <taxon>Papilionoideae</taxon>
        <taxon>50 kb inversion clade</taxon>
        <taxon>NPAAA clade</taxon>
        <taxon>Hologalegina</taxon>
        <taxon>IRL clade</taxon>
        <taxon>Trifolieae</taxon>
        <taxon>Trifolium</taxon>
    </lineage>
</organism>
<evidence type="ECO:0000313" key="2">
    <source>
        <dbReference type="Proteomes" id="UP000265520"/>
    </source>
</evidence>
<accession>A0A392S3M0</accession>
<protein>
    <submittedName>
        <fullName evidence="1">Uncharacterized protein</fullName>
    </submittedName>
</protein>
<proteinExistence type="predicted"/>
<name>A0A392S3M0_9FABA</name>
<dbReference type="EMBL" id="LXQA010311576">
    <property type="protein sequence ID" value="MCI42977.1"/>
    <property type="molecule type" value="Genomic_DNA"/>
</dbReference>
<dbReference type="Proteomes" id="UP000265520">
    <property type="component" value="Unassembled WGS sequence"/>
</dbReference>
<dbReference type="AlphaFoldDB" id="A0A392S3M0"/>